<dbReference type="EMBL" id="JAPFFF010000011">
    <property type="protein sequence ID" value="KAK8878123.1"/>
    <property type="molecule type" value="Genomic_DNA"/>
</dbReference>
<sequence length="157" mass="18187">MCQNKWNFKYYIAAVEYAPSTVHKHIHVYIRFGDTSYESSIRYEIPGAHVELANGNEIQNYDYVTKGKGQTFTTGTPGGKLKDKLLKKEYLLTIFSDIKTLSDKDLEEKYPSEVFYHYNKIAEYEINSLHVTLPWAGILREKNIWIFGKSGCGKKFI</sequence>
<reference evidence="12 13" key="1">
    <citation type="submission" date="2024-04" db="EMBL/GenBank/DDBJ databases">
        <title>Tritrichomonas musculus Genome.</title>
        <authorList>
            <person name="Alves-Ferreira E."/>
            <person name="Grigg M."/>
            <person name="Lorenzi H."/>
            <person name="Galac M."/>
        </authorList>
    </citation>
    <scope>NUCLEOTIDE SEQUENCE [LARGE SCALE GENOMIC DNA]</scope>
    <source>
        <strain evidence="12 13">EAF2021</strain>
    </source>
</reference>
<evidence type="ECO:0000256" key="9">
    <source>
        <dbReference type="ARBA" id="ARBA00023124"/>
    </source>
</evidence>
<dbReference type="InterPro" id="IPR049912">
    <property type="entry name" value="CRESS_DNA_REP"/>
</dbReference>
<keyword evidence="9" id="KW-0190">Covalent protein-DNA linkage</keyword>
<organism evidence="12 13">
    <name type="scientific">Tritrichomonas musculus</name>
    <dbReference type="NCBI Taxonomy" id="1915356"/>
    <lineage>
        <taxon>Eukaryota</taxon>
        <taxon>Metamonada</taxon>
        <taxon>Parabasalia</taxon>
        <taxon>Tritrichomonadida</taxon>
        <taxon>Tritrichomonadidae</taxon>
        <taxon>Tritrichomonas</taxon>
    </lineage>
</organism>
<keyword evidence="6" id="KW-0547">Nucleotide-binding</keyword>
<evidence type="ECO:0000256" key="3">
    <source>
        <dbReference type="ARBA" id="ARBA00022705"/>
    </source>
</evidence>
<keyword evidence="10" id="KW-0238">DNA-binding</keyword>
<keyword evidence="8" id="KW-0378">Hydrolase</keyword>
<keyword evidence="4" id="KW-0540">Nuclease</keyword>
<protein>
    <recommendedName>
        <fullName evidence="11">CRESS-DNA virus Rep endonuclease domain-containing protein</fullName>
    </recommendedName>
</protein>
<evidence type="ECO:0000256" key="4">
    <source>
        <dbReference type="ARBA" id="ARBA00022722"/>
    </source>
</evidence>
<evidence type="ECO:0000256" key="8">
    <source>
        <dbReference type="ARBA" id="ARBA00022801"/>
    </source>
</evidence>
<dbReference type="Gene3D" id="3.40.1310.20">
    <property type="match status" value="1"/>
</dbReference>
<feature type="domain" description="CRESS-DNA virus Rep endonuclease" evidence="11">
    <location>
        <begin position="1"/>
        <end position="77"/>
    </location>
</feature>
<name>A0ABR2JL30_9EUKA</name>
<evidence type="ECO:0000256" key="1">
    <source>
        <dbReference type="ARBA" id="ARBA00022679"/>
    </source>
</evidence>
<keyword evidence="5" id="KW-0479">Metal-binding</keyword>
<keyword evidence="1" id="KW-0808">Transferase</keyword>
<accession>A0ABR2JL30</accession>
<dbReference type="Proteomes" id="UP001470230">
    <property type="component" value="Unassembled WGS sequence"/>
</dbReference>
<gene>
    <name evidence="12" type="ORF">M9Y10_004887</name>
</gene>
<proteinExistence type="predicted"/>
<evidence type="ECO:0000256" key="7">
    <source>
        <dbReference type="ARBA" id="ARBA00022759"/>
    </source>
</evidence>
<evidence type="ECO:0000256" key="5">
    <source>
        <dbReference type="ARBA" id="ARBA00022723"/>
    </source>
</evidence>
<evidence type="ECO:0000256" key="6">
    <source>
        <dbReference type="ARBA" id="ARBA00022741"/>
    </source>
</evidence>
<keyword evidence="7" id="KW-0255">Endonuclease</keyword>
<keyword evidence="13" id="KW-1185">Reference proteome</keyword>
<comment type="caution">
    <text evidence="12">The sequence shown here is derived from an EMBL/GenBank/DDBJ whole genome shotgun (WGS) entry which is preliminary data.</text>
</comment>
<keyword evidence="3" id="KW-0235">DNA replication</keyword>
<dbReference type="PROSITE" id="PS52020">
    <property type="entry name" value="CRESS_DNA_REP"/>
    <property type="match status" value="1"/>
</dbReference>
<evidence type="ECO:0000256" key="10">
    <source>
        <dbReference type="ARBA" id="ARBA00023125"/>
    </source>
</evidence>
<evidence type="ECO:0000313" key="13">
    <source>
        <dbReference type="Proteomes" id="UP001470230"/>
    </source>
</evidence>
<evidence type="ECO:0000256" key="2">
    <source>
        <dbReference type="ARBA" id="ARBA00022695"/>
    </source>
</evidence>
<evidence type="ECO:0000259" key="11">
    <source>
        <dbReference type="PROSITE" id="PS52020"/>
    </source>
</evidence>
<evidence type="ECO:0000313" key="12">
    <source>
        <dbReference type="EMBL" id="KAK8878123.1"/>
    </source>
</evidence>
<keyword evidence="2" id="KW-0548">Nucleotidyltransferase</keyword>